<proteinExistence type="predicted"/>
<name>A0A502DS48_9MYCO</name>
<gene>
    <name evidence="1" type="ORF">EAH80_27915</name>
</gene>
<dbReference type="Pfam" id="PF10604">
    <property type="entry name" value="Polyketide_cyc2"/>
    <property type="match status" value="1"/>
</dbReference>
<sequence>MLTTARSMSAAPSAAWRVLTDLDAWPQWGPTVRRAELTDPGPLRLGSRGKVWTPVGVALPFEITEFDDGRSWAWKVLGVPATRHTVAPLTSGCRVSFGVPTWAPLYLTVCAVALKRIEDLAGA</sequence>
<dbReference type="InterPro" id="IPR019587">
    <property type="entry name" value="Polyketide_cyclase/dehydratase"/>
</dbReference>
<dbReference type="SUPFAM" id="SSF55961">
    <property type="entry name" value="Bet v1-like"/>
    <property type="match status" value="1"/>
</dbReference>
<protein>
    <submittedName>
        <fullName evidence="1">SRPBCC family protein</fullName>
    </submittedName>
</protein>
<accession>A0A502DS48</accession>
<dbReference type="Gene3D" id="3.30.530.20">
    <property type="match status" value="1"/>
</dbReference>
<dbReference type="OrthoDB" id="191189at2"/>
<dbReference type="Proteomes" id="UP000320095">
    <property type="component" value="Unassembled WGS sequence"/>
</dbReference>
<dbReference type="RefSeq" id="WP_140698810.1">
    <property type="nucleotide sequence ID" value="NZ_RCZG01000019.1"/>
</dbReference>
<evidence type="ECO:0000313" key="1">
    <source>
        <dbReference type="EMBL" id="TPG28157.1"/>
    </source>
</evidence>
<keyword evidence="2" id="KW-1185">Reference proteome</keyword>
<organism evidence="1 2">
    <name type="scientific">Mycolicibacterium hodleri</name>
    <dbReference type="NCBI Taxonomy" id="49897"/>
    <lineage>
        <taxon>Bacteria</taxon>
        <taxon>Bacillati</taxon>
        <taxon>Actinomycetota</taxon>
        <taxon>Actinomycetes</taxon>
        <taxon>Mycobacteriales</taxon>
        <taxon>Mycobacteriaceae</taxon>
        <taxon>Mycolicibacterium</taxon>
    </lineage>
</organism>
<dbReference type="EMBL" id="RCZG01000019">
    <property type="protein sequence ID" value="TPG28157.1"/>
    <property type="molecule type" value="Genomic_DNA"/>
</dbReference>
<evidence type="ECO:0000313" key="2">
    <source>
        <dbReference type="Proteomes" id="UP000320095"/>
    </source>
</evidence>
<dbReference type="InterPro" id="IPR023393">
    <property type="entry name" value="START-like_dom_sf"/>
</dbReference>
<dbReference type="AlphaFoldDB" id="A0A502DS48"/>
<comment type="caution">
    <text evidence="1">The sequence shown here is derived from an EMBL/GenBank/DDBJ whole genome shotgun (WGS) entry which is preliminary data.</text>
</comment>
<reference evidence="1 2" key="1">
    <citation type="journal article" date="2019" name="Environ. Microbiol.">
        <title>Species interactions and distinct microbial communities in high Arctic permafrost affected cryosols are associated with the CH4 and CO2 gas fluxes.</title>
        <authorList>
            <person name="Altshuler I."/>
            <person name="Hamel J."/>
            <person name="Turney S."/>
            <person name="Magnuson E."/>
            <person name="Levesque R."/>
            <person name="Greer C."/>
            <person name="Whyte L.G."/>
        </authorList>
    </citation>
    <scope>NUCLEOTIDE SEQUENCE [LARGE SCALE GENOMIC DNA]</scope>
    <source>
        <strain evidence="1 2">S5.20</strain>
    </source>
</reference>